<keyword evidence="1" id="KW-0813">Transport</keyword>
<dbReference type="Pfam" id="PF00005">
    <property type="entry name" value="ABC_tran"/>
    <property type="match status" value="1"/>
</dbReference>
<organism evidence="9 10">
    <name type="scientific">Paenibacillus wenxiniae</name>
    <dbReference type="NCBI Taxonomy" id="1636843"/>
    <lineage>
        <taxon>Bacteria</taxon>
        <taxon>Bacillati</taxon>
        <taxon>Bacillota</taxon>
        <taxon>Bacilli</taxon>
        <taxon>Bacillales</taxon>
        <taxon>Paenibacillaceae</taxon>
        <taxon>Paenibacillus</taxon>
    </lineage>
</organism>
<dbReference type="RefSeq" id="WP_347323731.1">
    <property type="nucleotide sequence ID" value="NZ_JBCGUH010000002.1"/>
</dbReference>
<gene>
    <name evidence="9" type="ORF">ACFSC9_21170</name>
</gene>
<evidence type="ECO:0000256" key="1">
    <source>
        <dbReference type="ARBA" id="ARBA00022448"/>
    </source>
</evidence>
<keyword evidence="6" id="KW-0472">Membrane</keyword>
<dbReference type="PANTHER" id="PTHR42788">
    <property type="entry name" value="TAURINE IMPORT ATP-BINDING PROTEIN-RELATED"/>
    <property type="match status" value="1"/>
</dbReference>
<sequence length="287" mass="31923">MTVAEQEPFLRIHGVQKQFASRVILEQIDVEVQRGEFIAIVGRSGCGKSTLLRMIAGLEQPSGGQIELTQQAADRTIPIPASTSTRKSTGKRGKMSKTARPPHTSRPNTRFLFQEARLLPWKTVLDNVRLGIPDKSVEHASEALRLVGLADRELEWPSILSGGQRQRVALARALASHPDLLLLDEPLGALDALTRIEMQKLIERLWIEQGLTVVLVTHDVSEAVALADRVLLIEEGHVALDIQITLDRPRERDSGFAHFENLILHRLLQPTAHPHPLEGQRPPNFSI</sequence>
<keyword evidence="2" id="KW-1003">Cell membrane</keyword>
<dbReference type="PROSITE" id="PS00211">
    <property type="entry name" value="ABC_TRANSPORTER_1"/>
    <property type="match status" value="1"/>
</dbReference>
<feature type="domain" description="ABC transporter" evidence="8">
    <location>
        <begin position="10"/>
        <end position="260"/>
    </location>
</feature>
<evidence type="ECO:0000313" key="10">
    <source>
        <dbReference type="Proteomes" id="UP001597233"/>
    </source>
</evidence>
<protein>
    <submittedName>
        <fullName evidence="9">ATP-binding cassette domain-containing protein</fullName>
    </submittedName>
</protein>
<keyword evidence="10" id="KW-1185">Reference proteome</keyword>
<comment type="caution">
    <text evidence="9">The sequence shown here is derived from an EMBL/GenBank/DDBJ whole genome shotgun (WGS) entry which is preliminary data.</text>
</comment>
<evidence type="ECO:0000256" key="7">
    <source>
        <dbReference type="SAM" id="MobiDB-lite"/>
    </source>
</evidence>
<evidence type="ECO:0000256" key="4">
    <source>
        <dbReference type="ARBA" id="ARBA00022840"/>
    </source>
</evidence>
<keyword evidence="5" id="KW-1278">Translocase</keyword>
<dbReference type="InterPro" id="IPR017871">
    <property type="entry name" value="ABC_transporter-like_CS"/>
</dbReference>
<reference evidence="10" key="1">
    <citation type="journal article" date="2019" name="Int. J. Syst. Evol. Microbiol.">
        <title>The Global Catalogue of Microorganisms (GCM) 10K type strain sequencing project: providing services to taxonomists for standard genome sequencing and annotation.</title>
        <authorList>
            <consortium name="The Broad Institute Genomics Platform"/>
            <consortium name="The Broad Institute Genome Sequencing Center for Infectious Disease"/>
            <person name="Wu L."/>
            <person name="Ma J."/>
        </authorList>
    </citation>
    <scope>NUCLEOTIDE SEQUENCE [LARGE SCALE GENOMIC DNA]</scope>
    <source>
        <strain evidence="10">CCUG 54950</strain>
    </source>
</reference>
<dbReference type="InterPro" id="IPR027417">
    <property type="entry name" value="P-loop_NTPase"/>
</dbReference>
<feature type="compositionally biased region" description="Basic residues" evidence="7">
    <location>
        <begin position="88"/>
        <end position="97"/>
    </location>
</feature>
<dbReference type="InterPro" id="IPR003593">
    <property type="entry name" value="AAA+_ATPase"/>
</dbReference>
<dbReference type="EMBL" id="JBHUEH010000032">
    <property type="protein sequence ID" value="MFD1887997.1"/>
    <property type="molecule type" value="Genomic_DNA"/>
</dbReference>
<dbReference type="GO" id="GO:0005524">
    <property type="term" value="F:ATP binding"/>
    <property type="evidence" value="ECO:0007669"/>
    <property type="project" value="UniProtKB-KW"/>
</dbReference>
<feature type="region of interest" description="Disordered" evidence="7">
    <location>
        <begin position="78"/>
        <end position="107"/>
    </location>
</feature>
<dbReference type="Gene3D" id="3.40.50.300">
    <property type="entry name" value="P-loop containing nucleotide triphosphate hydrolases"/>
    <property type="match status" value="1"/>
</dbReference>
<dbReference type="InterPro" id="IPR003439">
    <property type="entry name" value="ABC_transporter-like_ATP-bd"/>
</dbReference>
<dbReference type="SMART" id="SM00382">
    <property type="entry name" value="AAA"/>
    <property type="match status" value="1"/>
</dbReference>
<dbReference type="SUPFAM" id="SSF52540">
    <property type="entry name" value="P-loop containing nucleoside triphosphate hydrolases"/>
    <property type="match status" value="1"/>
</dbReference>
<dbReference type="Proteomes" id="UP001597233">
    <property type="component" value="Unassembled WGS sequence"/>
</dbReference>
<evidence type="ECO:0000256" key="2">
    <source>
        <dbReference type="ARBA" id="ARBA00022475"/>
    </source>
</evidence>
<dbReference type="PROSITE" id="PS50893">
    <property type="entry name" value="ABC_TRANSPORTER_2"/>
    <property type="match status" value="1"/>
</dbReference>
<dbReference type="InterPro" id="IPR050166">
    <property type="entry name" value="ABC_transporter_ATP-bind"/>
</dbReference>
<evidence type="ECO:0000256" key="5">
    <source>
        <dbReference type="ARBA" id="ARBA00022967"/>
    </source>
</evidence>
<evidence type="ECO:0000259" key="8">
    <source>
        <dbReference type="PROSITE" id="PS50893"/>
    </source>
</evidence>
<dbReference type="PANTHER" id="PTHR42788:SF17">
    <property type="entry name" value="ALIPHATIC SULFONATES IMPORT ATP-BINDING PROTEIN SSUB"/>
    <property type="match status" value="1"/>
</dbReference>
<keyword evidence="3" id="KW-0547">Nucleotide-binding</keyword>
<evidence type="ECO:0000256" key="6">
    <source>
        <dbReference type="ARBA" id="ARBA00023136"/>
    </source>
</evidence>
<name>A0ABW4RNU4_9BACL</name>
<accession>A0ABW4RNU4</accession>
<keyword evidence="4 9" id="KW-0067">ATP-binding</keyword>
<proteinExistence type="predicted"/>
<evidence type="ECO:0000313" key="9">
    <source>
        <dbReference type="EMBL" id="MFD1887997.1"/>
    </source>
</evidence>
<evidence type="ECO:0000256" key="3">
    <source>
        <dbReference type="ARBA" id="ARBA00022741"/>
    </source>
</evidence>